<evidence type="ECO:0000256" key="2">
    <source>
        <dbReference type="ARBA" id="ARBA00009347"/>
    </source>
</evidence>
<dbReference type="SUPFAM" id="SSF56645">
    <property type="entry name" value="Acyl-CoA dehydrogenase NM domain-like"/>
    <property type="match status" value="1"/>
</dbReference>
<gene>
    <name evidence="11" type="ORF">DT23_17780</name>
</gene>
<dbReference type="PROSITE" id="PS00073">
    <property type="entry name" value="ACYL_COA_DH_2"/>
    <property type="match status" value="1"/>
</dbReference>
<dbReference type="STRING" id="1353528.DT23_17780"/>
<dbReference type="InterPro" id="IPR009100">
    <property type="entry name" value="AcylCoA_DH/oxidase_NM_dom_sf"/>
</dbReference>
<dbReference type="Gene3D" id="1.10.540.10">
    <property type="entry name" value="Acyl-CoA dehydrogenase/oxidase, N-terminal domain"/>
    <property type="match status" value="1"/>
</dbReference>
<evidence type="ECO:0000259" key="8">
    <source>
        <dbReference type="Pfam" id="PF00441"/>
    </source>
</evidence>
<sequence>MDMLKKMHKPELDGKGGYKLLAPSQKYNLAFCTEEEIGIAEHFRKFVDAELMPYRHDLEGGWHRDPVLAKKTIHRLYRKLHEFGVTKAILPEKHGGPGLSPVVRQMINEELSRADIGLATKVGKLHWAISVMVAAGRDDLLEEFAPKLVGDDAWTACFAITEPAGGANVEDPALAYKTLNTVAREDGDYYVIKGHKLWPGPSGPAENFQSEDLKGHMGYWVVAITEDGGGDDNVGIFHVPADAEGLEFSKPYEKMGFCYSEANTDIWFNDVRIPKRYRIDTKPGQGTQLIKGYVIGLGRLAGAARLTGLSEAVLETCMDWTQNRIIAGTPMRERSLFAATFAEMWRSIEISRQYYLSVTAQVARPEIYGNPWDAQMKAKFSAARSFAGDTAMMVTNRAMQLMGSAGYAYESHIEKYMRDYKIVQMWLGGAERDRMDMSQGLYGPFKWAGDN</sequence>
<dbReference type="InterPro" id="IPR009075">
    <property type="entry name" value="AcylCo_DH/oxidase_C"/>
</dbReference>
<reference evidence="11 12" key="1">
    <citation type="journal article" date="2015" name="Antonie Van Leeuwenhoek">
        <title>Thioclava indica sp. nov., isolated from surface seawater of the Indian Ocean.</title>
        <authorList>
            <person name="Liu Y."/>
            <person name="Lai Q."/>
            <person name="Du J."/>
            <person name="Xu H."/>
            <person name="Jiang L."/>
            <person name="Shao Z."/>
        </authorList>
    </citation>
    <scope>NUCLEOTIDE SEQUENCE [LARGE SCALE GENOMIC DNA]</scope>
    <source>
        <strain evidence="11 12">DT23-4</strain>
    </source>
</reference>
<proteinExistence type="inferred from homology"/>
<evidence type="ECO:0000256" key="6">
    <source>
        <dbReference type="ARBA" id="ARBA00023002"/>
    </source>
</evidence>
<evidence type="ECO:0000256" key="1">
    <source>
        <dbReference type="ARBA" id="ARBA00001974"/>
    </source>
</evidence>
<keyword evidence="6 7" id="KW-0560">Oxidoreductase</keyword>
<keyword evidence="5 7" id="KW-0274">FAD</keyword>
<dbReference type="InterPro" id="IPR037069">
    <property type="entry name" value="AcylCoA_DH/ox_N_sf"/>
</dbReference>
<dbReference type="OrthoDB" id="9775090at2"/>
<feature type="domain" description="Acyl-CoA oxidase/dehydrogenase middle" evidence="9">
    <location>
        <begin position="157"/>
        <end position="259"/>
    </location>
</feature>
<dbReference type="RefSeq" id="WP_038132133.1">
    <property type="nucleotide sequence ID" value="NZ_AUNB01000050.1"/>
</dbReference>
<comment type="caution">
    <text evidence="11">The sequence shown here is derived from an EMBL/GenBank/DDBJ whole genome shotgun (WGS) entry which is preliminary data.</text>
</comment>
<protein>
    <recommendedName>
        <fullName evidence="3">Medium-chain specific acyl-CoA dehydrogenase, mitochondrial</fullName>
    </recommendedName>
</protein>
<dbReference type="Pfam" id="PF02771">
    <property type="entry name" value="Acyl-CoA_dh_N"/>
    <property type="match status" value="1"/>
</dbReference>
<keyword evidence="12" id="KW-1185">Reference proteome</keyword>
<dbReference type="InterPro" id="IPR046373">
    <property type="entry name" value="Acyl-CoA_Oxase/DH_mid-dom_sf"/>
</dbReference>
<dbReference type="Gene3D" id="1.20.140.10">
    <property type="entry name" value="Butyryl-CoA Dehydrogenase, subunit A, domain 3"/>
    <property type="match status" value="1"/>
</dbReference>
<dbReference type="Gene3D" id="2.40.110.10">
    <property type="entry name" value="Butyryl-CoA Dehydrogenase, subunit A, domain 2"/>
    <property type="match status" value="1"/>
</dbReference>
<dbReference type="eggNOG" id="COG1960">
    <property type="taxonomic scope" value="Bacteria"/>
</dbReference>
<dbReference type="GO" id="GO:0005737">
    <property type="term" value="C:cytoplasm"/>
    <property type="evidence" value="ECO:0007669"/>
    <property type="project" value="TreeGrafter"/>
</dbReference>
<evidence type="ECO:0000256" key="5">
    <source>
        <dbReference type="ARBA" id="ARBA00022827"/>
    </source>
</evidence>
<dbReference type="PANTHER" id="PTHR48083">
    <property type="entry name" value="MEDIUM-CHAIN SPECIFIC ACYL-COA DEHYDROGENASE, MITOCHONDRIAL-RELATED"/>
    <property type="match status" value="1"/>
</dbReference>
<organism evidence="11 12">
    <name type="scientific">Thioclava indica</name>
    <dbReference type="NCBI Taxonomy" id="1353528"/>
    <lineage>
        <taxon>Bacteria</taxon>
        <taxon>Pseudomonadati</taxon>
        <taxon>Pseudomonadota</taxon>
        <taxon>Alphaproteobacteria</taxon>
        <taxon>Rhodobacterales</taxon>
        <taxon>Paracoccaceae</taxon>
        <taxon>Thioclava</taxon>
    </lineage>
</organism>
<evidence type="ECO:0000259" key="10">
    <source>
        <dbReference type="Pfam" id="PF02771"/>
    </source>
</evidence>
<dbReference type="AlphaFoldDB" id="A0A074JJD2"/>
<dbReference type="SUPFAM" id="SSF47203">
    <property type="entry name" value="Acyl-CoA dehydrogenase C-terminal domain-like"/>
    <property type="match status" value="1"/>
</dbReference>
<name>A0A074JJD2_9RHOB</name>
<dbReference type="InterPro" id="IPR006091">
    <property type="entry name" value="Acyl-CoA_Oxase/DH_mid-dom"/>
</dbReference>
<comment type="similarity">
    <text evidence="2 7">Belongs to the acyl-CoA dehydrogenase family.</text>
</comment>
<dbReference type="InterPro" id="IPR036250">
    <property type="entry name" value="AcylCo_DH-like_C"/>
</dbReference>
<feature type="domain" description="Acyl-CoA dehydrogenase/oxidase C-terminal" evidence="8">
    <location>
        <begin position="284"/>
        <end position="440"/>
    </location>
</feature>
<evidence type="ECO:0000313" key="12">
    <source>
        <dbReference type="Proteomes" id="UP000027471"/>
    </source>
</evidence>
<dbReference type="InterPro" id="IPR013786">
    <property type="entry name" value="AcylCoA_DH/ox_N"/>
</dbReference>
<dbReference type="Pfam" id="PF02770">
    <property type="entry name" value="Acyl-CoA_dh_M"/>
    <property type="match status" value="1"/>
</dbReference>
<evidence type="ECO:0000259" key="9">
    <source>
        <dbReference type="Pfam" id="PF02770"/>
    </source>
</evidence>
<evidence type="ECO:0000313" key="11">
    <source>
        <dbReference type="EMBL" id="KEO56589.1"/>
    </source>
</evidence>
<dbReference type="GO" id="GO:0033539">
    <property type="term" value="P:fatty acid beta-oxidation using acyl-CoA dehydrogenase"/>
    <property type="evidence" value="ECO:0007669"/>
    <property type="project" value="TreeGrafter"/>
</dbReference>
<accession>A0A074JJD2</accession>
<dbReference type="Proteomes" id="UP000027471">
    <property type="component" value="Unassembled WGS sequence"/>
</dbReference>
<evidence type="ECO:0000256" key="3">
    <source>
        <dbReference type="ARBA" id="ARBA00019125"/>
    </source>
</evidence>
<dbReference type="PANTHER" id="PTHR48083:SF2">
    <property type="entry name" value="MEDIUM-CHAIN SPECIFIC ACYL-COA DEHYDROGENASE, MITOCHONDRIAL"/>
    <property type="match status" value="1"/>
</dbReference>
<comment type="cofactor">
    <cofactor evidence="1 7">
        <name>FAD</name>
        <dbReference type="ChEBI" id="CHEBI:57692"/>
    </cofactor>
</comment>
<feature type="domain" description="Acyl-CoA dehydrogenase/oxidase N-terminal" evidence="10">
    <location>
        <begin position="33"/>
        <end position="149"/>
    </location>
</feature>
<evidence type="ECO:0000256" key="4">
    <source>
        <dbReference type="ARBA" id="ARBA00022630"/>
    </source>
</evidence>
<dbReference type="Pfam" id="PF00441">
    <property type="entry name" value="Acyl-CoA_dh_1"/>
    <property type="match status" value="1"/>
</dbReference>
<dbReference type="GO" id="GO:0050660">
    <property type="term" value="F:flavin adenine dinucleotide binding"/>
    <property type="evidence" value="ECO:0007669"/>
    <property type="project" value="InterPro"/>
</dbReference>
<evidence type="ECO:0000256" key="7">
    <source>
        <dbReference type="RuleBase" id="RU362125"/>
    </source>
</evidence>
<dbReference type="InterPro" id="IPR050741">
    <property type="entry name" value="Acyl-CoA_dehydrogenase"/>
</dbReference>
<dbReference type="InterPro" id="IPR006089">
    <property type="entry name" value="Acyl-CoA_DH_CS"/>
</dbReference>
<keyword evidence="4 7" id="KW-0285">Flavoprotein</keyword>
<dbReference type="GO" id="GO:0003995">
    <property type="term" value="F:acyl-CoA dehydrogenase activity"/>
    <property type="evidence" value="ECO:0007669"/>
    <property type="project" value="InterPro"/>
</dbReference>
<dbReference type="EMBL" id="AUNB01000050">
    <property type="protein sequence ID" value="KEO56589.1"/>
    <property type="molecule type" value="Genomic_DNA"/>
</dbReference>